<dbReference type="FunFam" id="1.25.70.10:FF:000001">
    <property type="entry name" value="Mitochondrial transcription termination factor-like"/>
    <property type="match status" value="1"/>
</dbReference>
<name>A0AAD8PCN3_TARER</name>
<comment type="caution">
    <text evidence="4">The sequence shown here is derived from an EMBL/GenBank/DDBJ whole genome shotgun (WGS) entry which is preliminary data.</text>
</comment>
<organism evidence="4 5">
    <name type="scientific">Tagetes erecta</name>
    <name type="common">African marigold</name>
    <dbReference type="NCBI Taxonomy" id="13708"/>
    <lineage>
        <taxon>Eukaryota</taxon>
        <taxon>Viridiplantae</taxon>
        <taxon>Streptophyta</taxon>
        <taxon>Embryophyta</taxon>
        <taxon>Tracheophyta</taxon>
        <taxon>Spermatophyta</taxon>
        <taxon>Magnoliopsida</taxon>
        <taxon>eudicotyledons</taxon>
        <taxon>Gunneridae</taxon>
        <taxon>Pentapetalae</taxon>
        <taxon>asterids</taxon>
        <taxon>campanulids</taxon>
        <taxon>Asterales</taxon>
        <taxon>Asteraceae</taxon>
        <taxon>Asteroideae</taxon>
        <taxon>Heliantheae alliance</taxon>
        <taxon>Tageteae</taxon>
        <taxon>Tagetes</taxon>
    </lineage>
</organism>
<reference evidence="4" key="1">
    <citation type="journal article" date="2023" name="bioRxiv">
        <title>Improved chromosome-level genome assembly for marigold (Tagetes erecta).</title>
        <authorList>
            <person name="Jiang F."/>
            <person name="Yuan L."/>
            <person name="Wang S."/>
            <person name="Wang H."/>
            <person name="Xu D."/>
            <person name="Wang A."/>
            <person name="Fan W."/>
        </authorList>
    </citation>
    <scope>NUCLEOTIDE SEQUENCE</scope>
    <source>
        <strain evidence="4">WSJ</strain>
        <tissue evidence="4">Leaf</tissue>
    </source>
</reference>
<keyword evidence="2" id="KW-0805">Transcription regulation</keyword>
<dbReference type="SMART" id="SM00733">
    <property type="entry name" value="Mterf"/>
    <property type="match status" value="6"/>
</dbReference>
<proteinExistence type="inferred from homology"/>
<keyword evidence="2" id="KW-0806">Transcription termination</keyword>
<dbReference type="EMBL" id="JAUHHV010000001">
    <property type="protein sequence ID" value="KAK1441634.1"/>
    <property type="molecule type" value="Genomic_DNA"/>
</dbReference>
<dbReference type="GO" id="GO:0003676">
    <property type="term" value="F:nucleic acid binding"/>
    <property type="evidence" value="ECO:0007669"/>
    <property type="project" value="InterPro"/>
</dbReference>
<evidence type="ECO:0000313" key="4">
    <source>
        <dbReference type="EMBL" id="KAK1441634.1"/>
    </source>
</evidence>
<comment type="similarity">
    <text evidence="1">Belongs to the mTERF family.</text>
</comment>
<keyword evidence="3" id="KW-0809">Transit peptide</keyword>
<dbReference type="AlphaFoldDB" id="A0AAD8PCN3"/>
<gene>
    <name evidence="4" type="ORF">QVD17_07681</name>
</gene>
<keyword evidence="2" id="KW-0804">Transcription</keyword>
<keyword evidence="5" id="KW-1185">Reference proteome</keyword>
<accession>A0AAD8PCN3</accession>
<evidence type="ECO:0000256" key="3">
    <source>
        <dbReference type="ARBA" id="ARBA00022946"/>
    </source>
</evidence>
<dbReference type="Proteomes" id="UP001229421">
    <property type="component" value="Unassembled WGS sequence"/>
</dbReference>
<dbReference type="InterPro" id="IPR038538">
    <property type="entry name" value="MTERF_sf"/>
</dbReference>
<dbReference type="Gene3D" id="1.25.70.10">
    <property type="entry name" value="Transcription termination factor 3, mitochondrial"/>
    <property type="match status" value="1"/>
</dbReference>
<dbReference type="InterPro" id="IPR003690">
    <property type="entry name" value="MTERF"/>
</dbReference>
<evidence type="ECO:0000313" key="5">
    <source>
        <dbReference type="Proteomes" id="UP001229421"/>
    </source>
</evidence>
<dbReference type="PANTHER" id="PTHR13068">
    <property type="entry name" value="CGI-12 PROTEIN-RELATED"/>
    <property type="match status" value="1"/>
</dbReference>
<dbReference type="PANTHER" id="PTHR13068:SF168">
    <property type="entry name" value="TRANSCRIPTION REGULATOR MTERF FAMILY"/>
    <property type="match status" value="1"/>
</dbReference>
<evidence type="ECO:0000256" key="1">
    <source>
        <dbReference type="ARBA" id="ARBA00007692"/>
    </source>
</evidence>
<evidence type="ECO:0000256" key="2">
    <source>
        <dbReference type="ARBA" id="ARBA00022472"/>
    </source>
</evidence>
<sequence length="372" mass="43293">MFFLRRHFRSQLSYYSTSTSTKTKTYDGPSSSTINTQVANYLINTLQFTKDSAISSSSKVSSRLFTPQKSDSVLHLLKDNGFNTCQIKHIVTFVPKLLLCKPHKTLEPKIRVFINLGLSTSDVVSLIKRNPYLFELGLDSRIVPMISYLKMVVGSDEHVVDIINRSRWLFGSSALKMYTANVMLLQSYGFSNDQIKKYVLKNTRHFTQQTEWLAVKMNWVETKLGVSRDSSHFFRCFYSIASNSISNMEKKMEVYRRFGFSDTELSMLFKRLPYCFALSEDTIRDKLRFFVNELGYTPSYLVTCHTLFSLSLEKRVKPRNQVLKILKEKMLVSPNKSLITLVGYPELRFQDYLRQYEDQLPCLYETYVNSIR</sequence>
<dbReference type="Pfam" id="PF02536">
    <property type="entry name" value="mTERF"/>
    <property type="match status" value="2"/>
</dbReference>
<dbReference type="GO" id="GO:0006353">
    <property type="term" value="P:DNA-templated transcription termination"/>
    <property type="evidence" value="ECO:0007669"/>
    <property type="project" value="UniProtKB-KW"/>
</dbReference>
<protein>
    <submittedName>
        <fullName evidence="4">Uncharacterized protein</fullName>
    </submittedName>
</protein>